<dbReference type="GO" id="GO:0005886">
    <property type="term" value="C:plasma membrane"/>
    <property type="evidence" value="ECO:0007669"/>
    <property type="project" value="UniProtKB-SubCell"/>
</dbReference>
<dbReference type="InterPro" id="IPR005428">
    <property type="entry name" value="CD36/SCARB1/SNMP1"/>
</dbReference>
<dbReference type="PANTHER" id="PTHR11923:SF93">
    <property type="entry name" value="GH07959P-RELATED"/>
    <property type="match status" value="1"/>
</dbReference>
<dbReference type="PRINTS" id="PR01610">
    <property type="entry name" value="CD36ANTIGEN"/>
</dbReference>
<evidence type="ECO:0000256" key="5">
    <source>
        <dbReference type="ARBA" id="ARBA00022989"/>
    </source>
</evidence>
<proteinExistence type="inferred from homology"/>
<comment type="similarity">
    <text evidence="2">Belongs to the CD36 family.</text>
</comment>
<feature type="disulfide bond" evidence="10">
    <location>
        <begin position="324"/>
        <end position="328"/>
    </location>
</feature>
<feature type="transmembrane region" description="Helical" evidence="11">
    <location>
        <begin position="12"/>
        <end position="32"/>
    </location>
</feature>
<evidence type="ECO:0000256" key="3">
    <source>
        <dbReference type="ARBA" id="ARBA00022475"/>
    </source>
</evidence>
<dbReference type="AlphaFoldDB" id="A0AAN7P6K1"/>
<evidence type="ECO:0000256" key="11">
    <source>
        <dbReference type="SAM" id="Phobius"/>
    </source>
</evidence>
<organism evidence="12 13">
    <name type="scientific">Aquatica leii</name>
    <dbReference type="NCBI Taxonomy" id="1421715"/>
    <lineage>
        <taxon>Eukaryota</taxon>
        <taxon>Metazoa</taxon>
        <taxon>Ecdysozoa</taxon>
        <taxon>Arthropoda</taxon>
        <taxon>Hexapoda</taxon>
        <taxon>Insecta</taxon>
        <taxon>Pterygota</taxon>
        <taxon>Neoptera</taxon>
        <taxon>Endopterygota</taxon>
        <taxon>Coleoptera</taxon>
        <taxon>Polyphaga</taxon>
        <taxon>Elateriformia</taxon>
        <taxon>Elateroidea</taxon>
        <taxon>Lampyridae</taxon>
        <taxon>Luciolinae</taxon>
        <taxon>Aquatica</taxon>
    </lineage>
</organism>
<dbReference type="Pfam" id="PF01130">
    <property type="entry name" value="CD36"/>
    <property type="match status" value="1"/>
</dbReference>
<evidence type="ECO:0000256" key="7">
    <source>
        <dbReference type="ARBA" id="ARBA00023157"/>
    </source>
</evidence>
<keyword evidence="13" id="KW-1185">Reference proteome</keyword>
<keyword evidence="6 11" id="KW-0472">Membrane</keyword>
<evidence type="ECO:0000256" key="8">
    <source>
        <dbReference type="ARBA" id="ARBA00023170"/>
    </source>
</evidence>
<protein>
    <submittedName>
        <fullName evidence="12">Uncharacterized protein</fullName>
    </submittedName>
</protein>
<evidence type="ECO:0000313" key="12">
    <source>
        <dbReference type="EMBL" id="KAK4875496.1"/>
    </source>
</evidence>
<evidence type="ECO:0000256" key="9">
    <source>
        <dbReference type="ARBA" id="ARBA00023180"/>
    </source>
</evidence>
<dbReference type="PANTHER" id="PTHR11923">
    <property type="entry name" value="SCAVENGER RECEPTOR CLASS B TYPE-1 SR-B1"/>
    <property type="match status" value="1"/>
</dbReference>
<gene>
    <name evidence="12" type="ORF">RN001_011918</name>
</gene>
<accession>A0AAN7P6K1</accession>
<feature type="disulfide bond" evidence="10">
    <location>
        <begin position="255"/>
        <end position="322"/>
    </location>
</feature>
<dbReference type="EMBL" id="JARPUR010000005">
    <property type="protein sequence ID" value="KAK4875496.1"/>
    <property type="molecule type" value="Genomic_DNA"/>
</dbReference>
<reference evidence="13" key="1">
    <citation type="submission" date="2023-01" db="EMBL/GenBank/DDBJ databases">
        <title>Key to firefly adult light organ development and bioluminescence: homeobox transcription factors regulate luciferase expression and transportation to peroxisome.</title>
        <authorList>
            <person name="Fu X."/>
        </authorList>
    </citation>
    <scope>NUCLEOTIDE SEQUENCE [LARGE SCALE GENOMIC DNA]</scope>
</reference>
<dbReference type="Proteomes" id="UP001353858">
    <property type="component" value="Unassembled WGS sequence"/>
</dbReference>
<feature type="disulfide bond" evidence="10">
    <location>
        <begin position="283"/>
        <end position="339"/>
    </location>
</feature>
<keyword evidence="5 11" id="KW-1133">Transmembrane helix</keyword>
<name>A0AAN7P6K1_9COLE</name>
<evidence type="ECO:0000256" key="6">
    <source>
        <dbReference type="ARBA" id="ARBA00023136"/>
    </source>
</evidence>
<dbReference type="GO" id="GO:0005737">
    <property type="term" value="C:cytoplasm"/>
    <property type="evidence" value="ECO:0007669"/>
    <property type="project" value="TreeGrafter"/>
</dbReference>
<evidence type="ECO:0000256" key="10">
    <source>
        <dbReference type="PIRSR" id="PIRSR605428-52"/>
    </source>
</evidence>
<evidence type="ECO:0000313" key="13">
    <source>
        <dbReference type="Proteomes" id="UP001353858"/>
    </source>
</evidence>
<feature type="transmembrane region" description="Helical" evidence="11">
    <location>
        <begin position="437"/>
        <end position="465"/>
    </location>
</feature>
<comment type="subcellular location">
    <subcellularLocation>
        <location evidence="1">Cell membrane</location>
        <topology evidence="1">Multi-pass membrane protein</topology>
    </subcellularLocation>
</comment>
<keyword evidence="3" id="KW-1003">Cell membrane</keyword>
<keyword evidence="4 11" id="KW-0812">Transmembrane</keyword>
<keyword evidence="7 10" id="KW-1015">Disulfide bond</keyword>
<dbReference type="InterPro" id="IPR002159">
    <property type="entry name" value="CD36_fam"/>
</dbReference>
<comment type="caution">
    <text evidence="12">The sequence shown here is derived from an EMBL/GenBank/DDBJ whole genome shotgun (WGS) entry which is preliminary data.</text>
</comment>
<sequence length="518" mass="59095">MLPPFTNMLSKNHWSVFFGTSAFMFGLVILFFKTWFIEILTASVIVLRPNTILENLWKKSPIEVPTSVYFFNWTNPEAIRDFNVKPKFEEVGPYIFNQYLEKTNIVWNDNNDTVTYVQLRTFSYDDQNPNSNLADKITSLNVVTMAGSHYIQNWNYFFKRAVSVFLSAVYPNVDITRTASQLLLEGYEDVIVAVANYLPFIASEVPRFNKFGWLFILNGTDEFEGAINMETGKHGTFNVRQWNYNNSLPQFDGSCSKLHGSAGELYPHKITPDYINVFIPQICRVVKMQYEQNVLVDGILGYKFVIGNSTLDNGDLIPENKCFCSGQCIPSGVFNISSCRYGLPAYGSLPNFYSADSFYLNKIDGMKPNKEKHESYIILETTTGIPLKATLRLQLNILLHPISNIAIYEDVPEVYIPVLWVEVTANLPNTYKTLLKIYLAGPLILSVVSVVLVLTGLYLLLFVAYKPAFVSLYKQIYMKKRSNSVCPEEVPLQNDVETAFSKDKCEWKQPIIGTFTMR</sequence>
<dbReference type="PRINTS" id="PR01609">
    <property type="entry name" value="CD36FAMILY"/>
</dbReference>
<keyword evidence="9" id="KW-0325">Glycoprotein</keyword>
<evidence type="ECO:0000256" key="1">
    <source>
        <dbReference type="ARBA" id="ARBA00004651"/>
    </source>
</evidence>
<evidence type="ECO:0000256" key="4">
    <source>
        <dbReference type="ARBA" id="ARBA00022692"/>
    </source>
</evidence>
<dbReference type="GO" id="GO:0005044">
    <property type="term" value="F:scavenger receptor activity"/>
    <property type="evidence" value="ECO:0007669"/>
    <property type="project" value="TreeGrafter"/>
</dbReference>
<keyword evidence="8" id="KW-0675">Receptor</keyword>
<evidence type="ECO:0000256" key="2">
    <source>
        <dbReference type="ARBA" id="ARBA00010532"/>
    </source>
</evidence>